<comment type="caution">
    <text evidence="1">The sequence shown here is derived from an EMBL/GenBank/DDBJ whole genome shotgun (WGS) entry which is preliminary data.</text>
</comment>
<keyword evidence="2" id="KW-1185">Reference proteome</keyword>
<evidence type="ECO:0000313" key="1">
    <source>
        <dbReference type="EMBL" id="MCQ4921870.1"/>
    </source>
</evidence>
<dbReference type="InterPro" id="IPR038765">
    <property type="entry name" value="Papain-like_cys_pep_sf"/>
</dbReference>
<dbReference type="SUPFAM" id="SSF54001">
    <property type="entry name" value="Cysteine proteinases"/>
    <property type="match status" value="1"/>
</dbReference>
<accession>A0ABT1S6A9</accession>
<dbReference type="Gene3D" id="3.90.1720.10">
    <property type="entry name" value="endopeptidase domain like (from Nostoc punctiforme)"/>
    <property type="match status" value="1"/>
</dbReference>
<proteinExistence type="predicted"/>
<organism evidence="1 2">
    <name type="scientific">Tissierella carlieri</name>
    <dbReference type="NCBI Taxonomy" id="689904"/>
    <lineage>
        <taxon>Bacteria</taxon>
        <taxon>Bacillati</taxon>
        <taxon>Bacillota</taxon>
        <taxon>Tissierellia</taxon>
        <taxon>Tissierellales</taxon>
        <taxon>Tissierellaceae</taxon>
        <taxon>Tissierella</taxon>
    </lineage>
</organism>
<sequence length="206" mass="23875">MDNIKLVEHCKIAEKEKWGYVYGTFGTVLTEPLLQQKLKQYPSKVKIYESFIRENWMNKRIVDCVGLIKSFLWWNDGNIKYNLSEDKSANETYNLAKEKGPIPTIPEMPGICVWKDGHIGVYIGNGKVIEARGTKQGVIQSPLKGNSSVRWTHWFKYPYIHYISSRETIEVNINGRKLNLEGYLEDGINYIKLNGSVYRSELTENY</sequence>
<dbReference type="RefSeq" id="WP_256310269.1">
    <property type="nucleotide sequence ID" value="NZ_JANGAC010000001.1"/>
</dbReference>
<evidence type="ECO:0008006" key="3">
    <source>
        <dbReference type="Google" id="ProtNLM"/>
    </source>
</evidence>
<dbReference type="Proteomes" id="UP001524478">
    <property type="component" value="Unassembled WGS sequence"/>
</dbReference>
<dbReference type="EMBL" id="JANGAC010000001">
    <property type="protein sequence ID" value="MCQ4921870.1"/>
    <property type="molecule type" value="Genomic_DNA"/>
</dbReference>
<gene>
    <name evidence="1" type="ORF">NE686_02120</name>
</gene>
<reference evidence="1 2" key="1">
    <citation type="submission" date="2022-06" db="EMBL/GenBank/DDBJ databases">
        <title>Isolation of gut microbiota from human fecal samples.</title>
        <authorList>
            <person name="Pamer E.G."/>
            <person name="Barat B."/>
            <person name="Waligurski E."/>
            <person name="Medina S."/>
            <person name="Paddock L."/>
            <person name="Mostad J."/>
        </authorList>
    </citation>
    <scope>NUCLEOTIDE SEQUENCE [LARGE SCALE GENOMIC DNA]</scope>
    <source>
        <strain evidence="1 2">DFI.7.95</strain>
    </source>
</reference>
<name>A0ABT1S6A9_9FIRM</name>
<protein>
    <recommendedName>
        <fullName evidence="3">NlpC/P60 domain-containing protein</fullName>
    </recommendedName>
</protein>
<evidence type="ECO:0000313" key="2">
    <source>
        <dbReference type="Proteomes" id="UP001524478"/>
    </source>
</evidence>